<name>A0A1Y5HZ46_OLEAN</name>
<dbReference type="InterPro" id="IPR016035">
    <property type="entry name" value="Acyl_Trfase/lysoPLipase"/>
</dbReference>
<feature type="domain" description="PNPLA" evidence="5">
    <location>
        <begin position="7"/>
        <end position="167"/>
    </location>
</feature>
<comment type="caution">
    <text evidence="4">Lacks conserved residue(s) required for the propagation of feature annotation.</text>
</comment>
<accession>A0A1Y5HZ46</accession>
<protein>
    <submittedName>
        <fullName evidence="6">Alpha/beta hydrolase</fullName>
    </submittedName>
</protein>
<dbReference type="InterPro" id="IPR050301">
    <property type="entry name" value="NTE"/>
</dbReference>
<evidence type="ECO:0000256" key="4">
    <source>
        <dbReference type="PROSITE-ProRule" id="PRU01161"/>
    </source>
</evidence>
<feature type="short sequence motif" description="GXSXG" evidence="4">
    <location>
        <begin position="38"/>
        <end position="42"/>
    </location>
</feature>
<dbReference type="PROSITE" id="PS51635">
    <property type="entry name" value="PNPLA"/>
    <property type="match status" value="1"/>
</dbReference>
<comment type="caution">
    <text evidence="6">The sequence shown here is derived from an EMBL/GenBank/DDBJ whole genome shotgun (WGS) entry which is preliminary data.</text>
</comment>
<dbReference type="InterPro" id="IPR002641">
    <property type="entry name" value="PNPLA_dom"/>
</dbReference>
<sequence length="329" mass="35894">MAETVALVLGSGGARGLAHIGIIEEIEARGYEIISVSGCSMGAVIGGFYCAKKLDLFYQWGKSLSYIDLLRLVDFSFISNGAIRGDKVFSLLAEMLEDVQIEDLDIPFTAVTTDLVHSKEVWFQRGPLEQAMRASAAIPGLFQPVELDGRLFVDGGVLNPLPIAPTVSAHADHIIAIDLNADVPMPVMEDIAQDVSLKADTGETDDKSDWLNSIVNKTSQWFSNDDELAAGLTSEETDAVIKEKAKATVSNLGKLEILYQMFEVMQASLSQYKIAGYPPDLLIRVPQSAGDTYEFHRIEELVELGRHIGKQALDAFEQGHSSLYGQRLG</sequence>
<dbReference type="Gene3D" id="3.40.1090.10">
    <property type="entry name" value="Cytosolic phospholipase A2 catalytic domain"/>
    <property type="match status" value="2"/>
</dbReference>
<dbReference type="GO" id="GO:0016787">
    <property type="term" value="F:hydrolase activity"/>
    <property type="evidence" value="ECO:0007669"/>
    <property type="project" value="UniProtKB-UniRule"/>
</dbReference>
<dbReference type="PANTHER" id="PTHR14226">
    <property type="entry name" value="NEUROPATHY TARGET ESTERASE/SWISS CHEESE D.MELANOGASTER"/>
    <property type="match status" value="1"/>
</dbReference>
<gene>
    <name evidence="6" type="ORF">A9R00_07715</name>
</gene>
<feature type="active site" description="Nucleophile" evidence="4">
    <location>
        <position position="40"/>
    </location>
</feature>
<proteinExistence type="predicted"/>
<evidence type="ECO:0000313" key="7">
    <source>
        <dbReference type="Proteomes" id="UP000227088"/>
    </source>
</evidence>
<organism evidence="6 7">
    <name type="scientific">Oleispira antarctica</name>
    <dbReference type="NCBI Taxonomy" id="188908"/>
    <lineage>
        <taxon>Bacteria</taxon>
        <taxon>Pseudomonadati</taxon>
        <taxon>Pseudomonadota</taxon>
        <taxon>Gammaproteobacteria</taxon>
        <taxon>Oceanospirillales</taxon>
        <taxon>Oceanospirillaceae</taxon>
        <taxon>Oleispira</taxon>
    </lineage>
</organism>
<feature type="short sequence motif" description="DGA/G" evidence="4">
    <location>
        <begin position="154"/>
        <end position="156"/>
    </location>
</feature>
<dbReference type="AlphaFoldDB" id="A0A1Y5HZ46"/>
<dbReference type="SUPFAM" id="SSF52151">
    <property type="entry name" value="FabD/lysophospholipase-like"/>
    <property type="match status" value="1"/>
</dbReference>
<reference evidence="7" key="1">
    <citation type="journal article" date="2017" name="Proc. Natl. Acad. Sci. U.S.A.">
        <title>Simulation of Deepwater Horizon oil plume reveals substrate specialization within a complex community of hydrocarbon degraders.</title>
        <authorList>
            <person name="Hu P."/>
            <person name="Dubinsky E.A."/>
            <person name="Probst A.J."/>
            <person name="Wang J."/>
            <person name="Sieber C.M.K."/>
            <person name="Tom L.M."/>
            <person name="Gardinali P."/>
            <person name="Banfield J.F."/>
            <person name="Atlas R.M."/>
            <person name="Andersen G.L."/>
        </authorList>
    </citation>
    <scope>NUCLEOTIDE SEQUENCE [LARGE SCALE GENOMIC DNA]</scope>
</reference>
<evidence type="ECO:0000259" key="5">
    <source>
        <dbReference type="PROSITE" id="PS51635"/>
    </source>
</evidence>
<dbReference type="Pfam" id="PF01734">
    <property type="entry name" value="Patatin"/>
    <property type="match status" value="1"/>
</dbReference>
<evidence type="ECO:0000256" key="2">
    <source>
        <dbReference type="ARBA" id="ARBA00022963"/>
    </source>
</evidence>
<dbReference type="EMBL" id="MABE01000438">
    <property type="protein sequence ID" value="OUS40085.1"/>
    <property type="molecule type" value="Genomic_DNA"/>
</dbReference>
<feature type="active site" description="Proton acceptor" evidence="4">
    <location>
        <position position="154"/>
    </location>
</feature>
<keyword evidence="1 4" id="KW-0378">Hydrolase</keyword>
<dbReference type="PANTHER" id="PTHR14226:SF76">
    <property type="entry name" value="NTE FAMILY PROTEIN RSSA"/>
    <property type="match status" value="1"/>
</dbReference>
<dbReference type="GO" id="GO:0016042">
    <property type="term" value="P:lipid catabolic process"/>
    <property type="evidence" value="ECO:0007669"/>
    <property type="project" value="UniProtKB-UniRule"/>
</dbReference>
<dbReference type="Proteomes" id="UP000227088">
    <property type="component" value="Unassembled WGS sequence"/>
</dbReference>
<evidence type="ECO:0000256" key="1">
    <source>
        <dbReference type="ARBA" id="ARBA00022801"/>
    </source>
</evidence>
<keyword evidence="3 4" id="KW-0443">Lipid metabolism</keyword>
<keyword evidence="2 4" id="KW-0442">Lipid degradation</keyword>
<evidence type="ECO:0000313" key="6">
    <source>
        <dbReference type="EMBL" id="OUS40085.1"/>
    </source>
</evidence>
<evidence type="ECO:0000256" key="3">
    <source>
        <dbReference type="ARBA" id="ARBA00023098"/>
    </source>
</evidence>